<keyword evidence="1" id="KW-0378">Hydrolase</keyword>
<evidence type="ECO:0000256" key="1">
    <source>
        <dbReference type="ARBA" id="ARBA00022801"/>
    </source>
</evidence>
<dbReference type="GO" id="GO:0006508">
    <property type="term" value="P:proteolysis"/>
    <property type="evidence" value="ECO:0007669"/>
    <property type="project" value="InterPro"/>
</dbReference>
<sequence length="337" mass="36387">MRASRWIAITAGVLVVVVSGGALAAGNYVYTSGTVVPCAINEDDLANTPEAFYTPASGNGPYPGDGWDKWVDYDLSEWWLTDVKYDAVEIPVSEEVTLSAWWIEPEIANGKSVIVTHGIGTSRRDFNALLPSAMLVKNGFQVLLVDTRDTGESTCTDGRHSAGQEESTDFAAVADWLIETKGIRPASLGMFGVSGGAVATSLLPAKTENVSAFAMEGTIFDFNAAATREVEFQGFPGFLWQLALISAQLFHGVNLTETSVMQGIEAAGDRPMLILHGDSDQRLDYQSSVDFYNYAKSKGSDITLETFKGADHTEGMLSESQRYAEALASFFERALSK</sequence>
<proteinExistence type="predicted"/>
<evidence type="ECO:0000259" key="2">
    <source>
        <dbReference type="Pfam" id="PF00326"/>
    </source>
</evidence>
<dbReference type="PANTHER" id="PTHR22946:SF9">
    <property type="entry name" value="POLYKETIDE TRANSFERASE AF380"/>
    <property type="match status" value="1"/>
</dbReference>
<dbReference type="InterPro" id="IPR050261">
    <property type="entry name" value="FrsA_esterase"/>
</dbReference>
<dbReference type="Pfam" id="PF00326">
    <property type="entry name" value="Peptidase_S9"/>
    <property type="match status" value="1"/>
</dbReference>
<dbReference type="InterPro" id="IPR001375">
    <property type="entry name" value="Peptidase_S9_cat"/>
</dbReference>
<dbReference type="GO" id="GO:0016788">
    <property type="term" value="F:hydrolase activity, acting on ester bonds"/>
    <property type="evidence" value="ECO:0007669"/>
    <property type="project" value="UniProtKB-ARBA"/>
</dbReference>
<dbReference type="GO" id="GO:0008236">
    <property type="term" value="F:serine-type peptidase activity"/>
    <property type="evidence" value="ECO:0007669"/>
    <property type="project" value="InterPro"/>
</dbReference>
<dbReference type="EMBL" id="CAEZTB010000002">
    <property type="protein sequence ID" value="CAB4548896.1"/>
    <property type="molecule type" value="Genomic_DNA"/>
</dbReference>
<dbReference type="SUPFAM" id="SSF53474">
    <property type="entry name" value="alpha/beta-Hydrolases"/>
    <property type="match status" value="1"/>
</dbReference>
<feature type="domain" description="Peptidase S9 prolyl oligopeptidase catalytic" evidence="2">
    <location>
        <begin position="134"/>
        <end position="336"/>
    </location>
</feature>
<dbReference type="PANTHER" id="PTHR22946">
    <property type="entry name" value="DIENELACTONE HYDROLASE DOMAIN-CONTAINING PROTEIN-RELATED"/>
    <property type="match status" value="1"/>
</dbReference>
<dbReference type="InterPro" id="IPR029058">
    <property type="entry name" value="AB_hydrolase_fold"/>
</dbReference>
<name>A0A6J6CC41_9ZZZZ</name>
<dbReference type="AlphaFoldDB" id="A0A6J6CC41"/>
<reference evidence="3" key="1">
    <citation type="submission" date="2020-05" db="EMBL/GenBank/DDBJ databases">
        <authorList>
            <person name="Chiriac C."/>
            <person name="Salcher M."/>
            <person name="Ghai R."/>
            <person name="Kavagutti S V."/>
        </authorList>
    </citation>
    <scope>NUCLEOTIDE SEQUENCE</scope>
</reference>
<organism evidence="3">
    <name type="scientific">freshwater metagenome</name>
    <dbReference type="NCBI Taxonomy" id="449393"/>
    <lineage>
        <taxon>unclassified sequences</taxon>
        <taxon>metagenomes</taxon>
        <taxon>ecological metagenomes</taxon>
    </lineage>
</organism>
<protein>
    <submittedName>
        <fullName evidence="3">Unannotated protein</fullName>
    </submittedName>
</protein>
<gene>
    <name evidence="3" type="ORF">UFOPK1581_00023</name>
</gene>
<dbReference type="Gene3D" id="3.40.50.1820">
    <property type="entry name" value="alpha/beta hydrolase"/>
    <property type="match status" value="1"/>
</dbReference>
<accession>A0A6J6CC41</accession>
<evidence type="ECO:0000313" key="3">
    <source>
        <dbReference type="EMBL" id="CAB4548896.1"/>
    </source>
</evidence>